<feature type="region of interest" description="Disordered" evidence="1">
    <location>
        <begin position="203"/>
        <end position="222"/>
    </location>
</feature>
<protein>
    <submittedName>
        <fullName evidence="3">Uncharacterized protein</fullName>
    </submittedName>
</protein>
<keyword evidence="2" id="KW-0472">Membrane</keyword>
<feature type="transmembrane region" description="Helical" evidence="2">
    <location>
        <begin position="279"/>
        <end position="300"/>
    </location>
</feature>
<dbReference type="EMBL" id="CP097510">
    <property type="protein sequence ID" value="URE32856.1"/>
    <property type="molecule type" value="Genomic_DNA"/>
</dbReference>
<evidence type="ECO:0000256" key="2">
    <source>
        <dbReference type="SAM" id="Phobius"/>
    </source>
</evidence>
<gene>
    <name evidence="3" type="ORF">MUK42_17728</name>
</gene>
<organism evidence="3 4">
    <name type="scientific">Musa troglodytarum</name>
    <name type="common">fe'i banana</name>
    <dbReference type="NCBI Taxonomy" id="320322"/>
    <lineage>
        <taxon>Eukaryota</taxon>
        <taxon>Viridiplantae</taxon>
        <taxon>Streptophyta</taxon>
        <taxon>Embryophyta</taxon>
        <taxon>Tracheophyta</taxon>
        <taxon>Spermatophyta</taxon>
        <taxon>Magnoliopsida</taxon>
        <taxon>Liliopsida</taxon>
        <taxon>Zingiberales</taxon>
        <taxon>Musaceae</taxon>
        <taxon>Musa</taxon>
    </lineage>
</organism>
<name>A0A9E7KXC2_9LILI</name>
<reference evidence="3" key="1">
    <citation type="submission" date="2022-05" db="EMBL/GenBank/DDBJ databases">
        <title>The Musa troglodytarum L. genome provides insights into the mechanism of non-climacteric behaviour and enrichment of carotenoids.</title>
        <authorList>
            <person name="Wang J."/>
        </authorList>
    </citation>
    <scope>NUCLEOTIDE SEQUENCE</scope>
    <source>
        <tissue evidence="3">Leaf</tissue>
    </source>
</reference>
<proteinExistence type="predicted"/>
<keyword evidence="2" id="KW-1133">Transmembrane helix</keyword>
<accession>A0A9E7KXC2</accession>
<keyword evidence="4" id="KW-1185">Reference proteome</keyword>
<dbReference type="AlphaFoldDB" id="A0A9E7KXC2"/>
<evidence type="ECO:0000313" key="3">
    <source>
        <dbReference type="EMBL" id="URE32856.1"/>
    </source>
</evidence>
<evidence type="ECO:0000313" key="4">
    <source>
        <dbReference type="Proteomes" id="UP001055439"/>
    </source>
</evidence>
<dbReference type="Proteomes" id="UP001055439">
    <property type="component" value="Chromosome 8"/>
</dbReference>
<sequence>MSRLAEAPTPGNEIAKKFWCLLNWLGCGFGRVGSFSGFRILFARSLSYPSMKWCSRGRVDQQFYLTGGNGSLDPTTGQRSSSYMKAANTCFIEEYRCLTKHLLCCILWNRPKRDRHKVRLIRETAEAGERSNGRWIDACECGWSKDENVPWSSNSHAQVFHKQHTSSPPSSILPLGNAIRFGSTGSHRLDDGDRPCLMVPLRHPPKADGGSTGELIPTVPSSSSRAMTRSARSYRKATGAGAPPAITRLGVDTPGWWACQRQLLYEKCALGRPCTHDELVVLSLSLSLLTLITFSSWTSAGVRTAAMRRLGGLALMAYSAGFGATCAVDGGAVA</sequence>
<keyword evidence="2" id="KW-0812">Transmembrane</keyword>
<evidence type="ECO:0000256" key="1">
    <source>
        <dbReference type="SAM" id="MobiDB-lite"/>
    </source>
</evidence>